<dbReference type="EMBL" id="GGFJ01012193">
    <property type="protein sequence ID" value="MBW61334.1"/>
    <property type="molecule type" value="Transcribed_RNA"/>
</dbReference>
<keyword evidence="1" id="KW-0732">Signal</keyword>
<sequence length="114" mass="12248">MVPLVDVIAVLLHMVDGGASGAGCSPFDCTAAFNVPSTTHSVQRLYEITKGRATSNVPSAGLLVVRQPIGQCLFILHAHLLEPRCWCLQSGKALRFLPNSVSAIVARMSRMLFN</sequence>
<dbReference type="AlphaFoldDB" id="A0A2M4C7N9"/>
<feature type="chain" id="PRO_5014986250" evidence="1">
    <location>
        <begin position="22"/>
        <end position="114"/>
    </location>
</feature>
<reference evidence="2" key="1">
    <citation type="submission" date="2018-01" db="EMBL/GenBank/DDBJ databases">
        <title>An insight into the sialome of Amazonian anophelines.</title>
        <authorList>
            <person name="Ribeiro J.M."/>
            <person name="Scarpassa V."/>
            <person name="Calvo E."/>
        </authorList>
    </citation>
    <scope>NUCLEOTIDE SEQUENCE</scope>
    <source>
        <tissue evidence="2">Salivary glands</tissue>
    </source>
</reference>
<proteinExistence type="predicted"/>
<protein>
    <submittedName>
        <fullName evidence="2">Putative secreted protein</fullName>
    </submittedName>
</protein>
<feature type="signal peptide" evidence="1">
    <location>
        <begin position="1"/>
        <end position="21"/>
    </location>
</feature>
<organism evidence="2">
    <name type="scientific">Anopheles marajoara</name>
    <dbReference type="NCBI Taxonomy" id="58244"/>
    <lineage>
        <taxon>Eukaryota</taxon>
        <taxon>Metazoa</taxon>
        <taxon>Ecdysozoa</taxon>
        <taxon>Arthropoda</taxon>
        <taxon>Hexapoda</taxon>
        <taxon>Insecta</taxon>
        <taxon>Pterygota</taxon>
        <taxon>Neoptera</taxon>
        <taxon>Endopterygota</taxon>
        <taxon>Diptera</taxon>
        <taxon>Nematocera</taxon>
        <taxon>Culicoidea</taxon>
        <taxon>Culicidae</taxon>
        <taxon>Anophelinae</taxon>
        <taxon>Anopheles</taxon>
    </lineage>
</organism>
<accession>A0A2M4C7N9</accession>
<name>A0A2M4C7N9_9DIPT</name>
<evidence type="ECO:0000313" key="2">
    <source>
        <dbReference type="EMBL" id="MBW61334.1"/>
    </source>
</evidence>
<evidence type="ECO:0000256" key="1">
    <source>
        <dbReference type="SAM" id="SignalP"/>
    </source>
</evidence>